<feature type="transmembrane region" description="Helical" evidence="1">
    <location>
        <begin position="7"/>
        <end position="28"/>
    </location>
</feature>
<keyword evidence="1" id="KW-0812">Transmembrane</keyword>
<dbReference type="Pfam" id="PF00085">
    <property type="entry name" value="Thioredoxin"/>
    <property type="match status" value="1"/>
</dbReference>
<dbReference type="InterPro" id="IPR013766">
    <property type="entry name" value="Thioredoxin_domain"/>
</dbReference>
<feature type="transmembrane region" description="Helical" evidence="1">
    <location>
        <begin position="67"/>
        <end position="85"/>
    </location>
</feature>
<dbReference type="AlphaFoldDB" id="A0A813UWK6"/>
<evidence type="ECO:0000313" key="4">
    <source>
        <dbReference type="Proteomes" id="UP000663860"/>
    </source>
</evidence>
<gene>
    <name evidence="3" type="ORF">IZO911_LOCUS8803</name>
</gene>
<dbReference type="Gene3D" id="3.40.30.10">
    <property type="entry name" value="Glutaredoxin"/>
    <property type="match status" value="1"/>
</dbReference>
<evidence type="ECO:0000259" key="2">
    <source>
        <dbReference type="Pfam" id="PF00085"/>
    </source>
</evidence>
<dbReference type="EMBL" id="CAJNOE010000060">
    <property type="protein sequence ID" value="CAF0836084.1"/>
    <property type="molecule type" value="Genomic_DNA"/>
</dbReference>
<dbReference type="InterPro" id="IPR036249">
    <property type="entry name" value="Thioredoxin-like_sf"/>
</dbReference>
<evidence type="ECO:0000256" key="1">
    <source>
        <dbReference type="SAM" id="Phobius"/>
    </source>
</evidence>
<accession>A0A813UWK6</accession>
<feature type="transmembrane region" description="Helical" evidence="1">
    <location>
        <begin position="97"/>
        <end position="115"/>
    </location>
</feature>
<sequence length="243" mass="28054">MYSNQKLVIDLLVSMFATFILSTTVLSISTTSWNNNNNINHDRIGLFQQCSKPCCCVVKELNRTITLLILFSIILLIMSTMTSFLLMGTTIGDPNRYYILVPLTLFGAEMSLYIISNEQQFNEIILERRLNIIVFTVCWSLGSKMICSNVFDLSSDQNLTHIHFYRIDIDENNIELSQRLNITTIPTIQWYFHGNKLDELIGVDLEQFINKTQHLAKIYKRKTIKKPSNDLLLSTIDENNILE</sequence>
<protein>
    <recommendedName>
        <fullName evidence="2">Thioredoxin domain-containing protein</fullName>
    </recommendedName>
</protein>
<reference evidence="3" key="1">
    <citation type="submission" date="2021-02" db="EMBL/GenBank/DDBJ databases">
        <authorList>
            <person name="Nowell W R."/>
        </authorList>
    </citation>
    <scope>NUCLEOTIDE SEQUENCE</scope>
</reference>
<name>A0A813UWK6_9BILA</name>
<dbReference type="Proteomes" id="UP000663860">
    <property type="component" value="Unassembled WGS sequence"/>
</dbReference>
<proteinExistence type="predicted"/>
<organism evidence="3 4">
    <name type="scientific">Adineta steineri</name>
    <dbReference type="NCBI Taxonomy" id="433720"/>
    <lineage>
        <taxon>Eukaryota</taxon>
        <taxon>Metazoa</taxon>
        <taxon>Spiralia</taxon>
        <taxon>Gnathifera</taxon>
        <taxon>Rotifera</taxon>
        <taxon>Eurotatoria</taxon>
        <taxon>Bdelloidea</taxon>
        <taxon>Adinetida</taxon>
        <taxon>Adinetidae</taxon>
        <taxon>Adineta</taxon>
    </lineage>
</organism>
<keyword evidence="1" id="KW-1133">Transmembrane helix</keyword>
<dbReference type="CDD" id="cd02947">
    <property type="entry name" value="TRX_family"/>
    <property type="match status" value="1"/>
</dbReference>
<comment type="caution">
    <text evidence="3">The sequence shown here is derived from an EMBL/GenBank/DDBJ whole genome shotgun (WGS) entry which is preliminary data.</text>
</comment>
<feature type="domain" description="Thioredoxin" evidence="2">
    <location>
        <begin position="116"/>
        <end position="205"/>
    </location>
</feature>
<evidence type="ECO:0000313" key="3">
    <source>
        <dbReference type="EMBL" id="CAF0836084.1"/>
    </source>
</evidence>
<dbReference type="SUPFAM" id="SSF52833">
    <property type="entry name" value="Thioredoxin-like"/>
    <property type="match status" value="1"/>
</dbReference>
<keyword evidence="1" id="KW-0472">Membrane</keyword>